<name>A0A5R9GE93_9BACL</name>
<feature type="region of interest" description="Disordered" evidence="1">
    <location>
        <begin position="23"/>
        <end position="80"/>
    </location>
</feature>
<comment type="caution">
    <text evidence="3">The sequence shown here is derived from an EMBL/GenBank/DDBJ whole genome shotgun (WGS) entry which is preliminary data.</text>
</comment>
<evidence type="ECO:0000313" key="3">
    <source>
        <dbReference type="EMBL" id="TLS50973.1"/>
    </source>
</evidence>
<sequence length="229" mass="24702">MLKQWKWLAMLAALAIAVAGCGAADEGNSDQQDGGAASEQPAQETPAEQPEAPAGETPTEEPAEEPAKELGVETGETVEIESEIEGTKEMVTVVEYTLTPYNIGYVLRDLLSAPKVENGQVVHTAKMGDYTASVRLEVKEGMSLDQAVEEARKSYADGYEASDPADIGTELNGYVGMVQGYQKDEQFHGFHVFDMDGDAVVIHHTYPYDAGDGMGAIMHDMLKSLKLEK</sequence>
<dbReference type="EMBL" id="VCIW01000012">
    <property type="protein sequence ID" value="TLS50973.1"/>
    <property type="molecule type" value="Genomic_DNA"/>
</dbReference>
<organism evidence="3 4">
    <name type="scientific">Paenibacillus antri</name>
    <dbReference type="NCBI Taxonomy" id="2582848"/>
    <lineage>
        <taxon>Bacteria</taxon>
        <taxon>Bacillati</taxon>
        <taxon>Bacillota</taxon>
        <taxon>Bacilli</taxon>
        <taxon>Bacillales</taxon>
        <taxon>Paenibacillaceae</taxon>
        <taxon>Paenibacillus</taxon>
    </lineage>
</organism>
<dbReference type="Proteomes" id="UP000309676">
    <property type="component" value="Unassembled WGS sequence"/>
</dbReference>
<keyword evidence="4" id="KW-1185">Reference proteome</keyword>
<protein>
    <recommendedName>
        <fullName evidence="5">Lipoprotein</fullName>
    </recommendedName>
</protein>
<dbReference type="PROSITE" id="PS51257">
    <property type="entry name" value="PROKAR_LIPOPROTEIN"/>
    <property type="match status" value="1"/>
</dbReference>
<dbReference type="RefSeq" id="WP_138195659.1">
    <property type="nucleotide sequence ID" value="NZ_VCIW01000012.1"/>
</dbReference>
<accession>A0A5R9GE93</accession>
<proteinExistence type="predicted"/>
<evidence type="ECO:0008006" key="5">
    <source>
        <dbReference type="Google" id="ProtNLM"/>
    </source>
</evidence>
<keyword evidence="2" id="KW-0732">Signal</keyword>
<feature type="signal peptide" evidence="2">
    <location>
        <begin position="1"/>
        <end position="23"/>
    </location>
</feature>
<evidence type="ECO:0000256" key="2">
    <source>
        <dbReference type="SAM" id="SignalP"/>
    </source>
</evidence>
<dbReference type="AlphaFoldDB" id="A0A5R9GE93"/>
<reference evidence="3 4" key="1">
    <citation type="submission" date="2019-05" db="EMBL/GenBank/DDBJ databases">
        <authorList>
            <person name="Narsing Rao M.P."/>
            <person name="Li W.J."/>
        </authorList>
    </citation>
    <scope>NUCLEOTIDE SEQUENCE [LARGE SCALE GENOMIC DNA]</scope>
    <source>
        <strain evidence="3 4">SYSU_K30003</strain>
    </source>
</reference>
<feature type="compositionally biased region" description="Low complexity" evidence="1">
    <location>
        <begin position="36"/>
        <end position="57"/>
    </location>
</feature>
<evidence type="ECO:0000256" key="1">
    <source>
        <dbReference type="SAM" id="MobiDB-lite"/>
    </source>
</evidence>
<feature type="chain" id="PRO_5039583798" description="Lipoprotein" evidence="2">
    <location>
        <begin position="24"/>
        <end position="229"/>
    </location>
</feature>
<gene>
    <name evidence="3" type="ORF">FE782_18180</name>
</gene>
<dbReference type="OrthoDB" id="9964915at2"/>
<evidence type="ECO:0000313" key="4">
    <source>
        <dbReference type="Proteomes" id="UP000309676"/>
    </source>
</evidence>